<comment type="caution">
    <text evidence="1">The sequence shown here is derived from an EMBL/GenBank/DDBJ whole genome shotgun (WGS) entry which is preliminary data.</text>
</comment>
<sequence>MADAFQSSTAYYRQECHLFGNETMIPADCDYLALNLGHLDEAERKHFTMGLLGIGVDTRYLLITRPGEIRKREIYLLDDLDIDYLVEQLEHDLGQSAEQTPSRRVKRALAEENGNVMEFVLHRRFTVEREGDGNATLKYKVRYYSKSPFYSRSGDKDKYVEVVLAEGAGIDMGLENDWSSIYYRWNHNSSTSYVYNEYLDSVNVDILVHDAEKLKSGQIYFNDLYPRMQDQVDSKIEKETSTSIKLGLGFSAKIPLKDIEYTFRDKYTITNKKEFSLVTDTKSDGYSIRYVNNRYGSAVPAEQGFCDLGTADGWCWDYDDKYGEPWDFDKLKQNNPLAVSGMRPDFVAKVAAKPEVEGASDISVKTTVQGLALFGHNRWIIGRRYASGSQLWKEKTSFDPDWQENRDFEKLAYHDEFTLSVDWNSPWFLGADAVTIKSTYLSQDSAQCLTVGEDKQLSFTSCVEGATSQSFVYDQEQRYRSVKFLDHCLDSAGGQLTLSNQCHADYAPNSQVWYWQEPNSFANDVLYTVNHDRTINAIDASAGASDAKPAIVTLDDTAEKPVGILYTSRFTDFSTVRP</sequence>
<name>A0A0J1H5C6_9GAMM</name>
<organism evidence="1 2">
    <name type="scientific">Photobacterium ganghwense</name>
    <dbReference type="NCBI Taxonomy" id="320778"/>
    <lineage>
        <taxon>Bacteria</taxon>
        <taxon>Pseudomonadati</taxon>
        <taxon>Pseudomonadota</taxon>
        <taxon>Gammaproteobacteria</taxon>
        <taxon>Vibrionales</taxon>
        <taxon>Vibrionaceae</taxon>
        <taxon>Photobacterium</taxon>
    </lineage>
</organism>
<protein>
    <submittedName>
        <fullName evidence="1">Uncharacterized protein</fullName>
    </submittedName>
</protein>
<proteinExistence type="predicted"/>
<dbReference type="EMBL" id="LDOU01000019">
    <property type="protein sequence ID" value="KLV06906.1"/>
    <property type="molecule type" value="Genomic_DNA"/>
</dbReference>
<dbReference type="Proteomes" id="UP000035909">
    <property type="component" value="Unassembled WGS sequence"/>
</dbReference>
<dbReference type="InterPro" id="IPR035992">
    <property type="entry name" value="Ricin_B-like_lectins"/>
</dbReference>
<dbReference type="SUPFAM" id="SSF50370">
    <property type="entry name" value="Ricin B-like lectins"/>
    <property type="match status" value="1"/>
</dbReference>
<dbReference type="OrthoDB" id="6397528at2"/>
<dbReference type="PROSITE" id="PS50231">
    <property type="entry name" value="RICIN_B_LECTIN"/>
    <property type="match status" value="1"/>
</dbReference>
<dbReference type="Gene3D" id="2.70.240.20">
    <property type="entry name" value="Leukocidin/Hemolysin toxin, cytolysin domain"/>
    <property type="match status" value="1"/>
</dbReference>
<gene>
    <name evidence="1" type="ORF">ABT57_18005</name>
</gene>
<dbReference type="AlphaFoldDB" id="A0A0J1H5C6"/>
<accession>A0A0J1H5C6</accession>
<dbReference type="PATRIC" id="fig|320778.3.peg.3914"/>
<keyword evidence="2" id="KW-1185">Reference proteome</keyword>
<evidence type="ECO:0000313" key="1">
    <source>
        <dbReference type="EMBL" id="KLV06906.1"/>
    </source>
</evidence>
<evidence type="ECO:0000313" key="2">
    <source>
        <dbReference type="Proteomes" id="UP000035909"/>
    </source>
</evidence>
<reference evidence="1 2" key="1">
    <citation type="submission" date="2015-05" db="EMBL/GenBank/DDBJ databases">
        <title>Photobacterium galathea sp. nov.</title>
        <authorList>
            <person name="Machado H."/>
            <person name="Gram L."/>
        </authorList>
    </citation>
    <scope>NUCLEOTIDE SEQUENCE [LARGE SCALE GENOMIC DNA]</scope>
    <source>
        <strain evidence="1 2">DSM 22954</strain>
    </source>
</reference>